<dbReference type="Pfam" id="PF06961">
    <property type="entry name" value="DUF1294"/>
    <property type="match status" value="1"/>
</dbReference>
<keyword evidence="1" id="KW-0812">Transmembrane</keyword>
<dbReference type="InterPro" id="IPR010718">
    <property type="entry name" value="DUF1294"/>
</dbReference>
<evidence type="ECO:0000313" key="2">
    <source>
        <dbReference type="EMBL" id="QCA28635.1"/>
    </source>
</evidence>
<dbReference type="Proteomes" id="UP000296883">
    <property type="component" value="Chromosome"/>
</dbReference>
<dbReference type="EMBL" id="SRHU01000024">
    <property type="protein sequence ID" value="TFZ40557.1"/>
    <property type="molecule type" value="Genomic_DNA"/>
</dbReference>
<proteinExistence type="predicted"/>
<keyword evidence="1" id="KW-1133">Transmembrane helix</keyword>
<evidence type="ECO:0000313" key="4">
    <source>
        <dbReference type="Proteomes" id="UP000296883"/>
    </source>
</evidence>
<gene>
    <name evidence="3" type="ORF">E4031_07155</name>
    <name evidence="2" type="ORF">E4Z98_04620</name>
</gene>
<feature type="transmembrane region" description="Helical" evidence="1">
    <location>
        <begin position="42"/>
        <end position="60"/>
    </location>
</feature>
<sequence length="91" mass="10249">MSTGILVYLIVANVYVFLLMWLDYYQQKTGKKEWPVSEWQMMTIGLCGGGLGGALAMIILGHKENRQRVKIIFSLGLIIAVILFAKMVGWI</sequence>
<dbReference type="EMBL" id="CP038865">
    <property type="protein sequence ID" value="QCA28635.1"/>
    <property type="molecule type" value="Genomic_DNA"/>
</dbReference>
<dbReference type="Proteomes" id="UP000297725">
    <property type="component" value="Unassembled WGS sequence"/>
</dbReference>
<accession>A0AAJ5EEJ4</accession>
<reference evidence="2 4" key="2">
    <citation type="journal article" date="2020" name="Int. J. Syst. Evol. Microbiol.">
        <title>Vagococcus xieshaowenii sp. nov., isolated from snow finch (Montifringilla taczanowskii) cloacal content.</title>
        <authorList>
            <person name="Ge Y."/>
            <person name="Yang J."/>
            <person name="Lai X.H."/>
            <person name="Zhang G."/>
            <person name="Jin D."/>
            <person name="Lu S."/>
            <person name="Wang B."/>
            <person name="Huang Y."/>
            <person name="Huang Y."/>
            <person name="Ren Z."/>
            <person name="Zhang X."/>
            <person name="Xu J."/>
        </authorList>
    </citation>
    <scope>NUCLEOTIDE SEQUENCE [LARGE SCALE GENOMIC DNA]</scope>
    <source>
        <strain evidence="2">Personal::cf-49</strain>
        <strain evidence="4">personal::cf-49</strain>
    </source>
</reference>
<organism evidence="3 5">
    <name type="scientific">Vagococcus xieshaowenii</name>
    <dbReference type="NCBI Taxonomy" id="2562451"/>
    <lineage>
        <taxon>Bacteria</taxon>
        <taxon>Bacillati</taxon>
        <taxon>Bacillota</taxon>
        <taxon>Bacilli</taxon>
        <taxon>Lactobacillales</taxon>
        <taxon>Enterococcaceae</taxon>
        <taxon>Vagococcus</taxon>
    </lineage>
</organism>
<dbReference type="RefSeq" id="WP_135254763.1">
    <property type="nucleotide sequence ID" value="NZ_CP038865.1"/>
</dbReference>
<evidence type="ECO:0000313" key="3">
    <source>
        <dbReference type="EMBL" id="TFZ40557.1"/>
    </source>
</evidence>
<name>A0AAJ5EEJ4_9ENTE</name>
<reference evidence="3 5" key="1">
    <citation type="submission" date="2019-03" db="EMBL/GenBank/DDBJ databases">
        <title>Vagococcus sp. was isolated fron gut of Carduelis flavirostris.</title>
        <authorList>
            <person name="Ge Y."/>
        </authorList>
    </citation>
    <scope>NUCLEOTIDE SEQUENCE [LARGE SCALE GENOMIC DNA]</scope>
    <source>
        <strain evidence="3 5">CF-210</strain>
    </source>
</reference>
<keyword evidence="4" id="KW-1185">Reference proteome</keyword>
<evidence type="ECO:0000313" key="5">
    <source>
        <dbReference type="Proteomes" id="UP000297725"/>
    </source>
</evidence>
<dbReference type="AlphaFoldDB" id="A0AAJ5EEJ4"/>
<keyword evidence="1" id="KW-0472">Membrane</keyword>
<evidence type="ECO:0000256" key="1">
    <source>
        <dbReference type="SAM" id="Phobius"/>
    </source>
</evidence>
<protein>
    <submittedName>
        <fullName evidence="3">DUF1294 domain-containing protein</fullName>
    </submittedName>
</protein>
<feature type="transmembrane region" description="Helical" evidence="1">
    <location>
        <begin position="72"/>
        <end position="90"/>
    </location>
</feature>
<feature type="transmembrane region" description="Helical" evidence="1">
    <location>
        <begin position="5"/>
        <end position="22"/>
    </location>
</feature>